<dbReference type="PANTHER" id="PTHR21058:SF0">
    <property type="entry name" value="6,7-DIMETHYL-8-RIBITYLLUMAZINE SYNTHASE"/>
    <property type="match status" value="1"/>
</dbReference>
<dbReference type="Pfam" id="PF00885">
    <property type="entry name" value="DMRL_synthase"/>
    <property type="match status" value="1"/>
</dbReference>
<dbReference type="Proteomes" id="UP000184546">
    <property type="component" value="Unassembled WGS sequence"/>
</dbReference>
<dbReference type="PANTHER" id="PTHR21058">
    <property type="entry name" value="6,7-DIMETHYL-8-RIBITYLLUMAZINE SYNTHASE DMRL SYNTHASE LUMAZINE SYNTHASE"/>
    <property type="match status" value="1"/>
</dbReference>
<evidence type="ECO:0000256" key="3">
    <source>
        <dbReference type="ARBA" id="ARBA00012664"/>
    </source>
</evidence>
<dbReference type="Gene3D" id="3.40.50.960">
    <property type="entry name" value="Lumazine/riboflavin synthase"/>
    <property type="match status" value="2"/>
</dbReference>
<keyword evidence="4 7" id="KW-0686">Riboflavin biosynthesis</keyword>
<evidence type="ECO:0000256" key="5">
    <source>
        <dbReference type="ARBA" id="ARBA00022679"/>
    </source>
</evidence>
<dbReference type="InterPro" id="IPR036467">
    <property type="entry name" value="LS/RS_sf"/>
</dbReference>
<comment type="catalytic activity">
    <reaction evidence="6 7">
        <text>(2S)-2-hydroxy-3-oxobutyl phosphate + 5-amino-6-(D-ribitylamino)uracil = 6,7-dimethyl-8-(1-D-ribityl)lumazine + phosphate + 2 H2O + H(+)</text>
        <dbReference type="Rhea" id="RHEA:26152"/>
        <dbReference type="ChEBI" id="CHEBI:15377"/>
        <dbReference type="ChEBI" id="CHEBI:15378"/>
        <dbReference type="ChEBI" id="CHEBI:15934"/>
        <dbReference type="ChEBI" id="CHEBI:43474"/>
        <dbReference type="ChEBI" id="CHEBI:58201"/>
        <dbReference type="ChEBI" id="CHEBI:58830"/>
        <dbReference type="EC" id="2.5.1.78"/>
    </reaction>
</comment>
<dbReference type="GO" id="GO:0000906">
    <property type="term" value="F:6,7-dimethyl-8-ribityllumazine synthase activity"/>
    <property type="evidence" value="ECO:0007669"/>
    <property type="project" value="UniProtKB-EC"/>
</dbReference>
<dbReference type="SUPFAM" id="SSF52121">
    <property type="entry name" value="Lumazine synthase"/>
    <property type="match status" value="1"/>
</dbReference>
<comment type="pathway">
    <text evidence="1 7">Cofactor biosynthesis; riboflavin biosynthesis; riboflavin from 2-hydroxy-3-oxobutyl phosphate and 5-amino-6-(D-ribitylamino)uracil: step 1/2.</text>
</comment>
<dbReference type="InterPro" id="IPR002180">
    <property type="entry name" value="LS/RS"/>
</dbReference>
<dbReference type="AlphaFoldDB" id="A0A1L9WL57"/>
<evidence type="ECO:0000313" key="9">
    <source>
        <dbReference type="Proteomes" id="UP000184546"/>
    </source>
</evidence>
<proteinExistence type="inferred from homology"/>
<keyword evidence="9" id="KW-1185">Reference proteome</keyword>
<evidence type="ECO:0000256" key="1">
    <source>
        <dbReference type="ARBA" id="ARBA00004917"/>
    </source>
</evidence>
<dbReference type="EC" id="2.5.1.78" evidence="3 7"/>
<dbReference type="GeneID" id="30975591"/>
<keyword evidence="5 7" id="KW-0808">Transferase</keyword>
<dbReference type="GO" id="GO:0009349">
    <property type="term" value="C:riboflavin synthase complex"/>
    <property type="evidence" value="ECO:0007669"/>
    <property type="project" value="UniProtKB-UniRule"/>
</dbReference>
<dbReference type="GO" id="GO:0009231">
    <property type="term" value="P:riboflavin biosynthetic process"/>
    <property type="evidence" value="ECO:0007669"/>
    <property type="project" value="UniProtKB-UniPathway"/>
</dbReference>
<protein>
    <recommendedName>
        <fullName evidence="3 7">6,7-dimethyl-8-ribityllumazine synthase</fullName>
        <shortName evidence="7">DMRL synthase</shortName>
        <ecNumber evidence="3 7">2.5.1.78</ecNumber>
    </recommendedName>
</protein>
<accession>A0A1L9WL57</accession>
<dbReference type="NCBIfam" id="TIGR00114">
    <property type="entry name" value="lumazine-synth"/>
    <property type="match status" value="1"/>
</dbReference>
<evidence type="ECO:0000256" key="6">
    <source>
        <dbReference type="ARBA" id="ARBA00048785"/>
    </source>
</evidence>
<sequence>MVSSIKDPDAVKSYNGASLRIAIVHARWNNRLIESLITGAKSQLLEAGVKEEDIVLESVPGSYELPFAVQRIIHTSQTSRDNIAFDAVIAIGALIKGETMHFEYISEAVSQGLMRVQLDTHVPVIFGLLTLLTEQQGLERAGLAGEHWGRAAVELGVKNREDWVAGGCRSALG</sequence>
<evidence type="ECO:0000313" key="8">
    <source>
        <dbReference type="EMBL" id="OJJ96893.1"/>
    </source>
</evidence>
<dbReference type="STRING" id="690307.A0A1L9WL57"/>
<dbReference type="HAMAP" id="MF_00178">
    <property type="entry name" value="Lumazine_synth"/>
    <property type="match status" value="1"/>
</dbReference>
<dbReference type="EMBL" id="KV878984">
    <property type="protein sequence ID" value="OJJ96893.1"/>
    <property type="molecule type" value="Genomic_DNA"/>
</dbReference>
<comment type="similarity">
    <text evidence="2 7">Belongs to the DMRL synthase family.</text>
</comment>
<organism evidence="8 9">
    <name type="scientific">Aspergillus aculeatus (strain ATCC 16872 / CBS 172.66 / WB 5094)</name>
    <dbReference type="NCBI Taxonomy" id="690307"/>
    <lineage>
        <taxon>Eukaryota</taxon>
        <taxon>Fungi</taxon>
        <taxon>Dikarya</taxon>
        <taxon>Ascomycota</taxon>
        <taxon>Pezizomycotina</taxon>
        <taxon>Eurotiomycetes</taxon>
        <taxon>Eurotiomycetidae</taxon>
        <taxon>Eurotiales</taxon>
        <taxon>Aspergillaceae</taxon>
        <taxon>Aspergillus</taxon>
        <taxon>Aspergillus subgen. Circumdati</taxon>
    </lineage>
</organism>
<dbReference type="InterPro" id="IPR034964">
    <property type="entry name" value="LS"/>
</dbReference>
<dbReference type="UniPathway" id="UPA00275">
    <property type="reaction ID" value="UER00404"/>
</dbReference>
<evidence type="ECO:0000256" key="2">
    <source>
        <dbReference type="ARBA" id="ARBA00007424"/>
    </source>
</evidence>
<reference evidence="9" key="1">
    <citation type="journal article" date="2017" name="Genome Biol.">
        <title>Comparative genomics reveals high biological diversity and specific adaptations in the industrially and medically important fungal genus Aspergillus.</title>
        <authorList>
            <person name="de Vries R.P."/>
            <person name="Riley R."/>
            <person name="Wiebenga A."/>
            <person name="Aguilar-Osorio G."/>
            <person name="Amillis S."/>
            <person name="Uchima C.A."/>
            <person name="Anderluh G."/>
            <person name="Asadollahi M."/>
            <person name="Askin M."/>
            <person name="Barry K."/>
            <person name="Battaglia E."/>
            <person name="Bayram O."/>
            <person name="Benocci T."/>
            <person name="Braus-Stromeyer S.A."/>
            <person name="Caldana C."/>
            <person name="Canovas D."/>
            <person name="Cerqueira G.C."/>
            <person name="Chen F."/>
            <person name="Chen W."/>
            <person name="Choi C."/>
            <person name="Clum A."/>
            <person name="Dos Santos R.A."/>
            <person name="Damasio A.R."/>
            <person name="Diallinas G."/>
            <person name="Emri T."/>
            <person name="Fekete E."/>
            <person name="Flipphi M."/>
            <person name="Freyberg S."/>
            <person name="Gallo A."/>
            <person name="Gournas C."/>
            <person name="Habgood R."/>
            <person name="Hainaut M."/>
            <person name="Harispe M.L."/>
            <person name="Henrissat B."/>
            <person name="Hilden K.S."/>
            <person name="Hope R."/>
            <person name="Hossain A."/>
            <person name="Karabika E."/>
            <person name="Karaffa L."/>
            <person name="Karanyi Z."/>
            <person name="Krasevec N."/>
            <person name="Kuo A."/>
            <person name="Kusch H."/>
            <person name="LaButti K."/>
            <person name="Lagendijk E.L."/>
            <person name="Lapidus A."/>
            <person name="Levasseur A."/>
            <person name="Lindquist E."/>
            <person name="Lipzen A."/>
            <person name="Logrieco A.F."/>
            <person name="MacCabe A."/>
            <person name="Maekelae M.R."/>
            <person name="Malavazi I."/>
            <person name="Melin P."/>
            <person name="Meyer V."/>
            <person name="Mielnichuk N."/>
            <person name="Miskei M."/>
            <person name="Molnar A.P."/>
            <person name="Mule G."/>
            <person name="Ngan C.Y."/>
            <person name="Orejas M."/>
            <person name="Orosz E."/>
            <person name="Ouedraogo J.P."/>
            <person name="Overkamp K.M."/>
            <person name="Park H.-S."/>
            <person name="Perrone G."/>
            <person name="Piumi F."/>
            <person name="Punt P.J."/>
            <person name="Ram A.F."/>
            <person name="Ramon A."/>
            <person name="Rauscher S."/>
            <person name="Record E."/>
            <person name="Riano-Pachon D.M."/>
            <person name="Robert V."/>
            <person name="Roehrig J."/>
            <person name="Ruller R."/>
            <person name="Salamov A."/>
            <person name="Salih N.S."/>
            <person name="Samson R.A."/>
            <person name="Sandor E."/>
            <person name="Sanguinetti M."/>
            <person name="Schuetze T."/>
            <person name="Sepcic K."/>
            <person name="Shelest E."/>
            <person name="Sherlock G."/>
            <person name="Sophianopoulou V."/>
            <person name="Squina F.M."/>
            <person name="Sun H."/>
            <person name="Susca A."/>
            <person name="Todd R.B."/>
            <person name="Tsang A."/>
            <person name="Unkles S.E."/>
            <person name="van de Wiele N."/>
            <person name="van Rossen-Uffink D."/>
            <person name="Oliveira J.V."/>
            <person name="Vesth T.C."/>
            <person name="Visser J."/>
            <person name="Yu J.-H."/>
            <person name="Zhou M."/>
            <person name="Andersen M.R."/>
            <person name="Archer D.B."/>
            <person name="Baker S.E."/>
            <person name="Benoit I."/>
            <person name="Brakhage A.A."/>
            <person name="Braus G.H."/>
            <person name="Fischer R."/>
            <person name="Frisvad J.C."/>
            <person name="Goldman G.H."/>
            <person name="Houbraken J."/>
            <person name="Oakley B."/>
            <person name="Pocsi I."/>
            <person name="Scazzocchio C."/>
            <person name="Seiboth B."/>
            <person name="vanKuyk P.A."/>
            <person name="Wortman J."/>
            <person name="Dyer P.S."/>
            <person name="Grigoriev I.V."/>
        </authorList>
    </citation>
    <scope>NUCLEOTIDE SEQUENCE [LARGE SCALE GENOMIC DNA]</scope>
    <source>
        <strain evidence="9">ATCC 16872 / CBS 172.66 / WB 5094</strain>
    </source>
</reference>
<evidence type="ECO:0000256" key="4">
    <source>
        <dbReference type="ARBA" id="ARBA00022619"/>
    </source>
</evidence>
<comment type="function">
    <text evidence="7">Catalyzes the formation of 6,7-dimethyl-8-ribityllumazine by condensation of 5-amino-6-(D-ribitylamino)uracil with 3,4-dihydroxy-2-butanone 4-phosphate. This is the penultimate step in the biosynthesis of riboflavin.</text>
</comment>
<dbReference type="OrthoDB" id="2965at2759"/>
<name>A0A1L9WL57_ASPA1</name>
<gene>
    <name evidence="8" type="ORF">ASPACDRAFT_46421</name>
</gene>
<dbReference type="CDD" id="cd09209">
    <property type="entry name" value="Lumazine_synthase-I"/>
    <property type="match status" value="1"/>
</dbReference>
<dbReference type="RefSeq" id="XP_020053233.1">
    <property type="nucleotide sequence ID" value="XM_020201777.1"/>
</dbReference>
<evidence type="ECO:0000256" key="7">
    <source>
        <dbReference type="RuleBase" id="RU003795"/>
    </source>
</evidence>
<dbReference type="GO" id="GO:0005758">
    <property type="term" value="C:mitochondrial intermembrane space"/>
    <property type="evidence" value="ECO:0007669"/>
    <property type="project" value="TreeGrafter"/>
</dbReference>
<dbReference type="OMA" id="HYDTVCN"/>
<dbReference type="VEuPathDB" id="FungiDB:ASPACDRAFT_46421"/>